<evidence type="ECO:0000313" key="4">
    <source>
        <dbReference type="Proteomes" id="UP000274822"/>
    </source>
</evidence>
<feature type="region of interest" description="Disordered" evidence="2">
    <location>
        <begin position="140"/>
        <end position="242"/>
    </location>
</feature>
<proteinExistence type="predicted"/>
<feature type="coiled-coil region" evidence="1">
    <location>
        <begin position="358"/>
        <end position="427"/>
    </location>
</feature>
<sequence length="2059" mass="230786">MAGIVDIVCCDIVVITSDPIQRVSDVTRIGCGDYFGGLFWRRGSFAFQSQQTTPLIVLSTLPTTKLRKEYYDSPHITDASQQRGTIVEYAKRHRTGEIGELNTRMPPLKCRTLHRVLGPPAILQPSFTLHFNFQIPPKPALRPPSTLSTYTSSSLPTLTSRLPTPNIRSATPSTEMPPPQPSRLARPTSSSSGTTKRPESQGDPPAPPPSGLKRPASRELVRETGPPPTFGLCASSSSSIPATTHYDHDLVDLRAALARTEHDRDDLRRTVAEEQHAARMAREEAESHRGATDVLKLKLGTAQRDFEEVKKECKAILEQQEREMARKLAAIAERDEHERERLVMEEVWKAQDVWQQKLDEEVKRREGVENKCKDLEIEVEAADRVAVAMQQRLAELAAQVKGLETANESLEKEKKITETTAKETERSLYGADALVSELRSEIQRKDSSICELKTRLTESEQARRDTDAQLQQAKLVTEKMSSQNAEELARMRDHHWALERDLAQSSDLAEFSANEATCLREQVTTLTAQLDAELTRRTCVEEVQAQCGEARATAAVLEETVATLRRELEQAGQNTRQADGNHTAWMENLEREQSCNKEMEKQLEQHDETMRHHEAELVRVSAICNVQEDTIRKLNENASALQGKKAELERAIEDAMHQIASYKEDMARLHSDAQNTEQASAEAERFQGEIHARDAAIGELNMNIAVLQDELGAARASIDEQDDRIVAHGEDIVRLEAMLRAADEKAAELGVQAQKMAVEETEMREEIVTMRERFTEADKMVSELSGRVVGLQAALDAKTAEVEGMVGQREHAVEEVSKLKEELATVMELRDIAVKKYEEETAPNDRAAQAAQGKVDELSAQISMLETGTKEKASEIQQLRQQVSAAQSTINELNEQVSNLQDDLGANMSQADTADQLRQTEVEELRRARKELLASVTQCEDAMRGYREEIARLEGEVRAKEEIVQSLVERVGSLEAEKGPTEEIVRQLRWQVENANAVVEDLRSKVLKLQSEAQEQSGHVNALIERDEENRETIDALKAAKQELSVLVEQKEQGIQQQKRIIDSMKTDMQKREEIAVEFEQRLASLQDEIAIKEEEHGAIRALLGDPGMSMAEVAGRIAETKAQLEQQTFRVNGLLCEQEAVLVRAQAAQAETAAEVERKEETVRQCEAELERVRGELGNAEHAAEDLVEQVRVLKGQVAVAEERQKEIQVQADGVDERVRVMGARGPEDEEALTRLQEVERVKANLEAVIAEKEATLERLRAESSEAKESHAAILDEFRSRYEEVLRTNNDLTLGIEQERSTVESQQSRLAQLEEENTGQKESVDILSESLEDLENTLAQRDRDLAAMKQKMDELDGTVVRLESELALESTRAADLMERDTATPVLEMQRTKLEELENLLMAKVLEEDGYKAKIASMEVTMSALRDEIEQMGVTTMTRGLETELREATEKLRLTEQMYMESESKIKELEQELGSSRIVVTELECKWSQAKQSVADIEVAFSEACGRVQQAEEIMAKNGEEKNALIATMGDLESVKQELDCLLETERQRHVSRDAELDNLMREIDNQQVIIQRQATNLRTLCFEFDEKAALLDVDSRKDKEEGENASEAAKQVQELTAQFETIRAENAHMREFADAKMAEIKVLAAEMDALRSHKDYHDRRVKTSELADLKENLSVDTAKKLTNAHEEIASRQTKLRTQASSVGGKQKETQRAVETLERTVNNLRNSVQLKETQIAKFEEDVSGHLEALEERAKTIAQLEDKIAELTEMTTKLEETLQNNATDQEHTDDKYMTVLKENRKLKDKMELYKKQNKALQVKLQEVQEKLLSVPASSAAGPVQEVAHRDGVITASPREPSEDDRLSAESTSTSAKSNARKRPLSTSVGDSDSDSNKRRMTDKTTRATPAPRQTRSAANATVAEDGINFEMRRTRRSGLKDAPTAKTVELVMEKKFPSDVVELATAVGSPLQEVTNIRGPTSPAQDRKKGTQKKDAMVPTTGELVTAGGAIRKMGRRLTVALGPMREVVEPMREAVEPMREAVEPNQGDRSQREPEQENQCAQQ</sequence>
<dbReference type="Gene3D" id="1.10.287.1490">
    <property type="match status" value="1"/>
</dbReference>
<feature type="coiled-coil region" evidence="1">
    <location>
        <begin position="1150"/>
        <end position="1205"/>
    </location>
</feature>
<dbReference type="Proteomes" id="UP000274822">
    <property type="component" value="Unassembled WGS sequence"/>
</dbReference>
<feature type="coiled-coil region" evidence="1">
    <location>
        <begin position="1237"/>
        <end position="1407"/>
    </location>
</feature>
<feature type="region of interest" description="Disordered" evidence="2">
    <location>
        <begin position="1969"/>
        <end position="1991"/>
    </location>
</feature>
<feature type="region of interest" description="Disordered" evidence="2">
    <location>
        <begin position="2026"/>
        <end position="2059"/>
    </location>
</feature>
<dbReference type="SUPFAM" id="SSF57997">
    <property type="entry name" value="Tropomyosin"/>
    <property type="match status" value="1"/>
</dbReference>
<reference evidence="3 4" key="1">
    <citation type="journal article" date="2018" name="New Phytol.">
        <title>Phylogenomics of Endogonaceae and evolution of mycorrhizas within Mucoromycota.</title>
        <authorList>
            <person name="Chang Y."/>
            <person name="Desiro A."/>
            <person name="Na H."/>
            <person name="Sandor L."/>
            <person name="Lipzen A."/>
            <person name="Clum A."/>
            <person name="Barry K."/>
            <person name="Grigoriev I.V."/>
            <person name="Martin F.M."/>
            <person name="Stajich J.E."/>
            <person name="Smith M.E."/>
            <person name="Bonito G."/>
            <person name="Spatafora J.W."/>
        </authorList>
    </citation>
    <scope>NUCLEOTIDE SEQUENCE [LARGE SCALE GENOMIC DNA]</scope>
    <source>
        <strain evidence="3 4">AD002</strain>
    </source>
</reference>
<accession>A0A433QUN6</accession>
<keyword evidence="1" id="KW-0175">Coiled coil</keyword>
<feature type="compositionally biased region" description="Low complexity" evidence="2">
    <location>
        <begin position="1901"/>
        <end position="1913"/>
    </location>
</feature>
<name>A0A433QUN6_9FUNG</name>
<evidence type="ECO:0000256" key="1">
    <source>
        <dbReference type="SAM" id="Coils"/>
    </source>
</evidence>
<dbReference type="EMBL" id="RBNJ01001138">
    <property type="protein sequence ID" value="RUS33509.1"/>
    <property type="molecule type" value="Genomic_DNA"/>
</dbReference>
<feature type="compositionally biased region" description="Polar residues" evidence="2">
    <location>
        <begin position="1863"/>
        <end position="1872"/>
    </location>
</feature>
<feature type="coiled-coil region" evidence="1">
    <location>
        <begin position="704"/>
        <end position="752"/>
    </location>
</feature>
<feature type="compositionally biased region" description="Basic and acidic residues" evidence="2">
    <location>
        <begin position="1889"/>
        <end position="1900"/>
    </location>
</feature>
<feature type="coiled-coil region" evidence="1">
    <location>
        <begin position="540"/>
        <end position="679"/>
    </location>
</feature>
<feature type="compositionally biased region" description="Low complexity" evidence="2">
    <location>
        <begin position="143"/>
        <end position="165"/>
    </location>
</feature>
<dbReference type="PANTHER" id="PTHR43977">
    <property type="entry name" value="STRUCTURAL MAINTENANCE OF CHROMOSOMES PROTEIN 3"/>
    <property type="match status" value="1"/>
</dbReference>
<feature type="coiled-coil region" evidence="1">
    <location>
        <begin position="876"/>
        <end position="1096"/>
    </location>
</feature>
<comment type="caution">
    <text evidence="3">The sequence shown here is derived from an EMBL/GenBank/DDBJ whole genome shotgun (WGS) entry which is preliminary data.</text>
</comment>
<feature type="region of interest" description="Disordered" evidence="2">
    <location>
        <begin position="1688"/>
        <end position="1713"/>
    </location>
</feature>
<protein>
    <submittedName>
        <fullName evidence="3">Uncharacterized protein</fullName>
    </submittedName>
</protein>
<feature type="coiled-coil region" evidence="1">
    <location>
        <begin position="250"/>
        <end position="330"/>
    </location>
</feature>
<gene>
    <name evidence="3" type="ORF">BC938DRAFT_471322</name>
</gene>
<evidence type="ECO:0000313" key="3">
    <source>
        <dbReference type="EMBL" id="RUS33509.1"/>
    </source>
</evidence>
<feature type="region of interest" description="Disordered" evidence="2">
    <location>
        <begin position="1830"/>
        <end position="1914"/>
    </location>
</feature>
<organism evidence="3 4">
    <name type="scientific">Jimgerdemannia flammicorona</name>
    <dbReference type="NCBI Taxonomy" id="994334"/>
    <lineage>
        <taxon>Eukaryota</taxon>
        <taxon>Fungi</taxon>
        <taxon>Fungi incertae sedis</taxon>
        <taxon>Mucoromycota</taxon>
        <taxon>Mucoromycotina</taxon>
        <taxon>Endogonomycetes</taxon>
        <taxon>Endogonales</taxon>
        <taxon>Endogonaceae</taxon>
        <taxon>Jimgerdemannia</taxon>
    </lineage>
</organism>
<keyword evidence="4" id="KW-1185">Reference proteome</keyword>
<feature type="compositionally biased region" description="Basic and acidic residues" evidence="2">
    <location>
        <begin position="1980"/>
        <end position="1991"/>
    </location>
</feature>
<feature type="coiled-coil region" evidence="1">
    <location>
        <begin position="1438"/>
        <end position="1486"/>
    </location>
</feature>
<evidence type="ECO:0000256" key="2">
    <source>
        <dbReference type="SAM" id="MobiDB-lite"/>
    </source>
</evidence>
<feature type="compositionally biased region" description="Basic and acidic residues" evidence="2">
    <location>
        <begin position="2026"/>
        <end position="2038"/>
    </location>
</feature>
<feature type="compositionally biased region" description="Polar residues" evidence="2">
    <location>
        <begin position="1969"/>
        <end position="1979"/>
    </location>
</feature>
<feature type="compositionally biased region" description="Polar residues" evidence="2">
    <location>
        <begin position="1691"/>
        <end position="1704"/>
    </location>
</feature>